<dbReference type="Pfam" id="PF01266">
    <property type="entry name" value="DAO"/>
    <property type="match status" value="1"/>
</dbReference>
<proteinExistence type="predicted"/>
<evidence type="ECO:0000313" key="3">
    <source>
        <dbReference type="Proteomes" id="UP001374579"/>
    </source>
</evidence>
<dbReference type="InterPro" id="IPR052745">
    <property type="entry name" value="G3P_Oxidase/Oxidoreductase"/>
</dbReference>
<dbReference type="EMBL" id="JBAMIC010000001">
    <property type="protein sequence ID" value="KAK7115992.1"/>
    <property type="molecule type" value="Genomic_DNA"/>
</dbReference>
<evidence type="ECO:0000313" key="2">
    <source>
        <dbReference type="EMBL" id="KAK7115992.1"/>
    </source>
</evidence>
<accession>A0AAN9C282</accession>
<evidence type="ECO:0000259" key="1">
    <source>
        <dbReference type="Pfam" id="PF01266"/>
    </source>
</evidence>
<protein>
    <recommendedName>
        <fullName evidence="1">FAD dependent oxidoreductase domain-containing protein</fullName>
    </recommendedName>
</protein>
<sequence>MAAADIVIIGGGIVGCSVFFELERLGYDCILLEKNENLISEASSGNSGMLHSGFDAPVNSLELHCIKRCMERVFSTFDQLGVPYNENGSIMVAWSPDQVPKLEEIQASSLAKGVTNVYHMSAPELYRKEPYLSRQADGALWIPGETVLEPCVYGLLLAHHARKNGAKILTGCEVQGHEVDSYGRSTVETTCGPITARVVINCAGLYGDKVQQMAGVDTFSIKPRKGQYAVFGSSTGHLIKSSILPVPTEKTKGIIVFKTVHNNLIVGPTAEDVESRQRAAIDATITKRLVDIGRQTVPELTSFSPVGHYTGVRPATEYKDYQIKSYADRNWITVGGIRSTGVSASLGIAEYVATLMRNDLKAEPTRGSTRTVESSDWNLLPSGFLSVDGQLYGVSHPITLFGLKESGRNSRL</sequence>
<keyword evidence="3" id="KW-1185">Reference proteome</keyword>
<dbReference type="PANTHER" id="PTHR42720:SF1">
    <property type="entry name" value="GLYCEROL 3-PHOSPHATE OXIDASE"/>
    <property type="match status" value="1"/>
</dbReference>
<dbReference type="PANTHER" id="PTHR42720">
    <property type="entry name" value="GLYCEROL-3-PHOSPHATE DEHYDROGENASE"/>
    <property type="match status" value="1"/>
</dbReference>
<dbReference type="SUPFAM" id="SSF51905">
    <property type="entry name" value="FAD/NAD(P)-binding domain"/>
    <property type="match status" value="1"/>
</dbReference>
<dbReference type="InterPro" id="IPR036188">
    <property type="entry name" value="FAD/NAD-bd_sf"/>
</dbReference>
<dbReference type="Proteomes" id="UP001374579">
    <property type="component" value="Unassembled WGS sequence"/>
</dbReference>
<dbReference type="InterPro" id="IPR006076">
    <property type="entry name" value="FAD-dep_OxRdtase"/>
</dbReference>
<comment type="caution">
    <text evidence="2">The sequence shown here is derived from an EMBL/GenBank/DDBJ whole genome shotgun (WGS) entry which is preliminary data.</text>
</comment>
<dbReference type="Gene3D" id="3.30.9.10">
    <property type="entry name" value="D-Amino Acid Oxidase, subunit A, domain 2"/>
    <property type="match status" value="1"/>
</dbReference>
<name>A0AAN9C282_9CAEN</name>
<dbReference type="AlphaFoldDB" id="A0AAN9C282"/>
<gene>
    <name evidence="2" type="ORF">V1264_001754</name>
</gene>
<dbReference type="SUPFAM" id="SSF54373">
    <property type="entry name" value="FAD-linked reductases, C-terminal domain"/>
    <property type="match status" value="1"/>
</dbReference>
<dbReference type="Gene3D" id="3.50.50.60">
    <property type="entry name" value="FAD/NAD(P)-binding domain"/>
    <property type="match status" value="1"/>
</dbReference>
<reference evidence="2 3" key="1">
    <citation type="submission" date="2024-02" db="EMBL/GenBank/DDBJ databases">
        <title>Chromosome-scale genome assembly of the rough periwinkle Littorina saxatilis.</title>
        <authorList>
            <person name="De Jode A."/>
            <person name="Faria R."/>
            <person name="Formenti G."/>
            <person name="Sims Y."/>
            <person name="Smith T.P."/>
            <person name="Tracey A."/>
            <person name="Wood J.M.D."/>
            <person name="Zagrodzka Z.B."/>
            <person name="Johannesson K."/>
            <person name="Butlin R.K."/>
            <person name="Leder E.H."/>
        </authorList>
    </citation>
    <scope>NUCLEOTIDE SEQUENCE [LARGE SCALE GENOMIC DNA]</scope>
    <source>
        <strain evidence="2">Snail1</strain>
        <tissue evidence="2">Muscle</tissue>
    </source>
</reference>
<feature type="domain" description="FAD dependent oxidoreductase" evidence="1">
    <location>
        <begin position="5"/>
        <end position="354"/>
    </location>
</feature>
<organism evidence="2 3">
    <name type="scientific">Littorina saxatilis</name>
    <dbReference type="NCBI Taxonomy" id="31220"/>
    <lineage>
        <taxon>Eukaryota</taxon>
        <taxon>Metazoa</taxon>
        <taxon>Spiralia</taxon>
        <taxon>Lophotrochozoa</taxon>
        <taxon>Mollusca</taxon>
        <taxon>Gastropoda</taxon>
        <taxon>Caenogastropoda</taxon>
        <taxon>Littorinimorpha</taxon>
        <taxon>Littorinoidea</taxon>
        <taxon>Littorinidae</taxon>
        <taxon>Littorina</taxon>
    </lineage>
</organism>